<evidence type="ECO:0000313" key="2">
    <source>
        <dbReference type="Proteomes" id="UP000288212"/>
    </source>
</evidence>
<reference evidence="1 2" key="1">
    <citation type="journal article" date="2011" name="Front. Microbiol.">
        <title>Genomic signatures of strain selection and enhancement in Bacillus atrophaeus var. globigii, a historical biowarfare simulant.</title>
        <authorList>
            <person name="Gibbons H.S."/>
            <person name="Broomall S.M."/>
            <person name="McNew L.A."/>
            <person name="Daligault H."/>
            <person name="Chapman C."/>
            <person name="Bruce D."/>
            <person name="Karavis M."/>
            <person name="Krepps M."/>
            <person name="McGregor P.A."/>
            <person name="Hong C."/>
            <person name="Park K.H."/>
            <person name="Akmal A."/>
            <person name="Feldman A."/>
            <person name="Lin J.S."/>
            <person name="Chang W.E."/>
            <person name="Higgs B.W."/>
            <person name="Demirev P."/>
            <person name="Lindquist J."/>
            <person name="Liem A."/>
            <person name="Fochler E."/>
            <person name="Read T.D."/>
            <person name="Tapia R."/>
            <person name="Johnson S."/>
            <person name="Bishop-Lilly K.A."/>
            <person name="Detter C."/>
            <person name="Han C."/>
            <person name="Sozhamannan S."/>
            <person name="Rosenzweig C.N."/>
            <person name="Skowronski E.W."/>
        </authorList>
    </citation>
    <scope>NUCLEOTIDE SEQUENCE [LARGE SCALE GENOMIC DNA]</scope>
    <source>
        <strain evidence="1 2">AK5</strain>
    </source>
</reference>
<dbReference type="EMBL" id="PIPI01000021">
    <property type="protein sequence ID" value="RUO17956.1"/>
    <property type="molecule type" value="Genomic_DNA"/>
</dbReference>
<dbReference type="Proteomes" id="UP000288212">
    <property type="component" value="Unassembled WGS sequence"/>
</dbReference>
<sequence length="205" mass="23722">MKAYWFVWALLIILPAQASRTLGVEWFSIIEKKDGEIYLQVSHLFLGAGPREAYFELIGCTDEALWLKVPYDDEGLRIFTETQLEHCDLSEPLRLGLYFEESGEKQLFKVYEEKPVQYLIPESKELFSICSDKSFYVHGSIPSSLQGKDLNVSYRKSDSMVTFEKVRVLFGYYFDIRLHDELDCTQISGGYINDTFFPTYEIPGA</sequence>
<accession>A0A432VPH2</accession>
<gene>
    <name evidence="1" type="ORF">CWE06_12375</name>
</gene>
<comment type="caution">
    <text evidence="1">The sequence shown here is derived from an EMBL/GenBank/DDBJ whole genome shotgun (WGS) entry which is preliminary data.</text>
</comment>
<evidence type="ECO:0000313" key="1">
    <source>
        <dbReference type="EMBL" id="RUO17956.1"/>
    </source>
</evidence>
<dbReference type="OrthoDB" id="7063576at2"/>
<keyword evidence="2" id="KW-1185">Reference proteome</keyword>
<dbReference type="RefSeq" id="WP_126794756.1">
    <property type="nucleotide sequence ID" value="NZ_PIPI01000021.1"/>
</dbReference>
<protein>
    <submittedName>
        <fullName evidence="1">Uncharacterized protein</fullName>
    </submittedName>
</protein>
<dbReference type="AlphaFoldDB" id="A0A432VPH2"/>
<organism evidence="1 2">
    <name type="scientific">Aliidiomarina haloalkalitolerans</name>
    <dbReference type="NCBI Taxonomy" id="859059"/>
    <lineage>
        <taxon>Bacteria</taxon>
        <taxon>Pseudomonadati</taxon>
        <taxon>Pseudomonadota</taxon>
        <taxon>Gammaproteobacteria</taxon>
        <taxon>Alteromonadales</taxon>
        <taxon>Idiomarinaceae</taxon>
        <taxon>Aliidiomarina</taxon>
    </lineage>
</organism>
<proteinExistence type="predicted"/>
<name>A0A432VPH2_9GAMM</name>